<dbReference type="EMBL" id="JAFBDZ010000001">
    <property type="protein sequence ID" value="MBM7584139.1"/>
    <property type="molecule type" value="Genomic_DNA"/>
</dbReference>
<proteinExistence type="predicted"/>
<organism evidence="1 2">
    <name type="scientific">Rossellomorea pakistanensis</name>
    <dbReference type="NCBI Taxonomy" id="992288"/>
    <lineage>
        <taxon>Bacteria</taxon>
        <taxon>Bacillati</taxon>
        <taxon>Bacillota</taxon>
        <taxon>Bacilli</taxon>
        <taxon>Bacillales</taxon>
        <taxon>Bacillaceae</taxon>
        <taxon>Rossellomorea</taxon>
    </lineage>
</organism>
<evidence type="ECO:0000313" key="2">
    <source>
        <dbReference type="Proteomes" id="UP001646157"/>
    </source>
</evidence>
<dbReference type="RefSeq" id="WP_205168328.1">
    <property type="nucleotide sequence ID" value="NZ_JAFBDZ010000001.1"/>
</dbReference>
<dbReference type="Proteomes" id="UP001646157">
    <property type="component" value="Unassembled WGS sequence"/>
</dbReference>
<protein>
    <recommendedName>
        <fullName evidence="3">GIY-YIG homing endonuclease</fullName>
    </recommendedName>
</protein>
<accession>A0ABS2N8J6</accession>
<sequence length="99" mass="11317">MSSKFSPNFFIGNIQIGIIESASCFNVGNNYPTNFQSRKKHNQGIGNITGKNHQLDNIKSLLYDSKAVDSLHFDQEQEIPQWLKKIIEENIKEMKNESS</sequence>
<comment type="caution">
    <text evidence="1">The sequence shown here is derived from an EMBL/GenBank/DDBJ whole genome shotgun (WGS) entry which is preliminary data.</text>
</comment>
<evidence type="ECO:0008006" key="3">
    <source>
        <dbReference type="Google" id="ProtNLM"/>
    </source>
</evidence>
<gene>
    <name evidence="1" type="ORF">JOC86_000676</name>
</gene>
<name>A0ABS2N8J6_9BACI</name>
<keyword evidence="2" id="KW-1185">Reference proteome</keyword>
<reference evidence="1 2" key="1">
    <citation type="submission" date="2021-01" db="EMBL/GenBank/DDBJ databases">
        <title>Genomic Encyclopedia of Type Strains, Phase IV (KMG-IV): sequencing the most valuable type-strain genomes for metagenomic binning, comparative biology and taxonomic classification.</title>
        <authorList>
            <person name="Goeker M."/>
        </authorList>
    </citation>
    <scope>NUCLEOTIDE SEQUENCE [LARGE SCALE GENOMIC DNA]</scope>
    <source>
        <strain evidence="1 2">DSM 24834</strain>
    </source>
</reference>
<evidence type="ECO:0000313" key="1">
    <source>
        <dbReference type="EMBL" id="MBM7584139.1"/>
    </source>
</evidence>